<dbReference type="PROSITE" id="PS51257">
    <property type="entry name" value="PROKAR_LIPOPROTEIN"/>
    <property type="match status" value="1"/>
</dbReference>
<gene>
    <name evidence="8" type="ORF">CK503_00720</name>
</gene>
<evidence type="ECO:0000313" key="9">
    <source>
        <dbReference type="Proteomes" id="UP000218831"/>
    </source>
</evidence>
<keyword evidence="4" id="KW-0472">Membrane</keyword>
<evidence type="ECO:0000256" key="3">
    <source>
        <dbReference type="ARBA" id="ARBA00022729"/>
    </source>
</evidence>
<dbReference type="Gene3D" id="1.10.3780.10">
    <property type="entry name" value="SusD-like"/>
    <property type="match status" value="1"/>
</dbReference>
<keyword evidence="3 6" id="KW-0732">Signal</keyword>
<dbReference type="Pfam" id="PF07980">
    <property type="entry name" value="SusD_RagB"/>
    <property type="match status" value="1"/>
</dbReference>
<evidence type="ECO:0000313" key="8">
    <source>
        <dbReference type="EMBL" id="PAU95619.1"/>
    </source>
</evidence>
<dbReference type="EMBL" id="NSKE01000001">
    <property type="protein sequence ID" value="PAU95619.1"/>
    <property type="molecule type" value="Genomic_DNA"/>
</dbReference>
<dbReference type="GO" id="GO:0009279">
    <property type="term" value="C:cell outer membrane"/>
    <property type="evidence" value="ECO:0007669"/>
    <property type="project" value="UniProtKB-SubCell"/>
</dbReference>
<feature type="signal peptide" evidence="6">
    <location>
        <begin position="1"/>
        <end position="25"/>
    </location>
</feature>
<feature type="domain" description="RagB/SusD" evidence="7">
    <location>
        <begin position="368"/>
        <end position="525"/>
    </location>
</feature>
<evidence type="ECO:0000256" key="1">
    <source>
        <dbReference type="ARBA" id="ARBA00004442"/>
    </source>
</evidence>
<dbReference type="OrthoDB" id="9792139at2"/>
<dbReference type="SUPFAM" id="SSF48452">
    <property type="entry name" value="TPR-like"/>
    <property type="match status" value="1"/>
</dbReference>
<proteinExistence type="inferred from homology"/>
<evidence type="ECO:0000256" key="2">
    <source>
        <dbReference type="ARBA" id="ARBA00006275"/>
    </source>
</evidence>
<evidence type="ECO:0000256" key="6">
    <source>
        <dbReference type="SAM" id="SignalP"/>
    </source>
</evidence>
<dbReference type="AlphaFoldDB" id="A0A2A2GFF4"/>
<comment type="subcellular location">
    <subcellularLocation>
        <location evidence="1">Cell outer membrane</location>
    </subcellularLocation>
</comment>
<organism evidence="8 9">
    <name type="scientific">Fodinibius salipaludis</name>
    <dbReference type="NCBI Taxonomy" id="2032627"/>
    <lineage>
        <taxon>Bacteria</taxon>
        <taxon>Pseudomonadati</taxon>
        <taxon>Balneolota</taxon>
        <taxon>Balneolia</taxon>
        <taxon>Balneolales</taxon>
        <taxon>Balneolaceae</taxon>
        <taxon>Fodinibius</taxon>
    </lineage>
</organism>
<comment type="similarity">
    <text evidence="2">Belongs to the SusD family.</text>
</comment>
<evidence type="ECO:0000256" key="5">
    <source>
        <dbReference type="ARBA" id="ARBA00023237"/>
    </source>
</evidence>
<dbReference type="Gene3D" id="1.25.40.10">
    <property type="entry name" value="Tetratricopeptide repeat domain"/>
    <property type="match status" value="1"/>
</dbReference>
<evidence type="ECO:0000256" key="4">
    <source>
        <dbReference type="ARBA" id="ARBA00023136"/>
    </source>
</evidence>
<keyword evidence="5" id="KW-0998">Cell outer membrane</keyword>
<evidence type="ECO:0000259" key="7">
    <source>
        <dbReference type="Pfam" id="PF07980"/>
    </source>
</evidence>
<dbReference type="CDD" id="cd08977">
    <property type="entry name" value="SusD"/>
    <property type="match status" value="1"/>
</dbReference>
<accession>A0A2A2GFF4</accession>
<dbReference type="Gene3D" id="1.25.40.390">
    <property type="match status" value="1"/>
</dbReference>
<dbReference type="Proteomes" id="UP000218831">
    <property type="component" value="Unassembled WGS sequence"/>
</dbReference>
<name>A0A2A2GFF4_9BACT</name>
<protein>
    <submittedName>
        <fullName evidence="8">RagB/SusD family nutrient uptake outer membrane protein</fullName>
    </submittedName>
</protein>
<feature type="chain" id="PRO_5013127333" evidence="6">
    <location>
        <begin position="26"/>
        <end position="525"/>
    </location>
</feature>
<keyword evidence="9" id="KW-1185">Reference proteome</keyword>
<reference evidence="8 9" key="1">
    <citation type="submission" date="2017-08" db="EMBL/GenBank/DDBJ databases">
        <title>Aliifodinibius alkalisoli sp. nov., isolated from saline alkaline soil.</title>
        <authorList>
            <person name="Liu D."/>
            <person name="Zhang G."/>
        </authorList>
    </citation>
    <scope>NUCLEOTIDE SEQUENCE [LARGE SCALE GENOMIC DNA]</scope>
    <source>
        <strain evidence="8 9">WN023</strain>
    </source>
</reference>
<dbReference type="InterPro" id="IPR011990">
    <property type="entry name" value="TPR-like_helical_dom_sf"/>
</dbReference>
<comment type="caution">
    <text evidence="8">The sequence shown here is derived from an EMBL/GenBank/DDBJ whole genome shotgun (WGS) entry which is preliminary data.</text>
</comment>
<dbReference type="InterPro" id="IPR012944">
    <property type="entry name" value="SusD_RagB_dom"/>
</dbReference>
<sequence>MVKIMFNIKNQILSILVFTSLMAFMSSCTGDLSTTPLDNDVQTSVSVYETQGDYEQVLAKLYAGLALTGQSGGSGAPDIQSDDEGFSNYMRQLFAAQVVSTDEVVVAWDNPNFQPYNFQSWSASNSFVFMMYSRVYYEIALANEFIRNAKGNNDPTIQTYNAEARFLRALSYWHALDLYGGGVPFVTENDGVGAYNPPSISSDSLFNYIENELLAIEDQLSAPGQGEYGRANRAAAWTLLTKLYLNAEVYIGEPHYTEAITYAKRVIDQGGYQLEDNYQDLFLADNHTANGIIFAVPSDGENMQSYGNTNYIIHASVGGNMSASNFGIDGPWAGNRVTPEFVNKFDLDNDSRAMFFTDGQTLDIEDPINFQHGYAVTKWQNITSNGEPGSRPAFVDTDFPMFRLADVYLMYAEAIERGGQGGDNSEALSLVNDIRERAYGDASGNITSSELDLEFLINERARELYWENHRRTDLIRFGMFTGSDYIWSWKGEQKDGTATDAIYNLYPIPSSDINANPNLTQNPGY</sequence>